<dbReference type="EMBL" id="OZ023709">
    <property type="protein sequence ID" value="CAK9881032.1"/>
    <property type="molecule type" value="Genomic_DNA"/>
</dbReference>
<proteinExistence type="predicted"/>
<evidence type="ECO:0000313" key="2">
    <source>
        <dbReference type="EMBL" id="CAK9881032.1"/>
    </source>
</evidence>
<sequence>MKDQYVIDAAGDLFGSLVTVELPPPECVPDSVRKVIGMGILTLSPEENKGHYPNLEDFQEICEDSMLVHNGEMVAIILHAFVPSIEASEHVQTLGDLFRYGGTMLRTCSPESQMALFGHRFCRGDLTVDRSHCTMPIRGEGRQLGCALYLRKQTLSQYTARQANLSRINRTLNESMRTTSSIRRWGKGKMGPLEGALRITYHGNDVQEEIELTEWQGESRRPDVGELQRARGIWQRCVETIPNHLSKIPLPSPDDALAPAAATRTGAAANSRWGSNGYLANSKELNGDELPDMLQQSRSDATAPKKRSRVNRPSGNGTGLSSLETDCLQFEPLPSEKEMMTSNSCTEISNEFDLSRRETIQETRELQDLGAEYLEQLLMSSSCCEPEIEMSNINLLSAITNPSIANCHVDNSEFFPNLLFPNLVVLSKLLLHIDMVVCTPHDFFLMLLVPSFHLSLGIRAIELCD</sequence>
<name>A0ABP1BX73_9BRYO</name>
<dbReference type="Proteomes" id="UP001497522">
    <property type="component" value="Chromosome 8"/>
</dbReference>
<accession>A0ABP1BX73</accession>
<reference evidence="2" key="1">
    <citation type="submission" date="2024-03" db="EMBL/GenBank/DDBJ databases">
        <authorList>
            <consortium name="ELIXIR-Norway"/>
            <consortium name="Elixir Norway"/>
        </authorList>
    </citation>
    <scope>NUCLEOTIDE SEQUENCE</scope>
</reference>
<evidence type="ECO:0000256" key="1">
    <source>
        <dbReference type="SAM" id="MobiDB-lite"/>
    </source>
</evidence>
<feature type="region of interest" description="Disordered" evidence="1">
    <location>
        <begin position="294"/>
        <end position="325"/>
    </location>
</feature>
<protein>
    <submittedName>
        <fullName evidence="2">Uncharacterized protein</fullName>
    </submittedName>
</protein>
<gene>
    <name evidence="2" type="ORF">CSSPJE1EN2_LOCUS22431</name>
</gene>
<organism evidence="2 3">
    <name type="scientific">Sphagnum jensenii</name>
    <dbReference type="NCBI Taxonomy" id="128206"/>
    <lineage>
        <taxon>Eukaryota</taxon>
        <taxon>Viridiplantae</taxon>
        <taxon>Streptophyta</taxon>
        <taxon>Embryophyta</taxon>
        <taxon>Bryophyta</taxon>
        <taxon>Sphagnophytina</taxon>
        <taxon>Sphagnopsida</taxon>
        <taxon>Sphagnales</taxon>
        <taxon>Sphagnaceae</taxon>
        <taxon>Sphagnum</taxon>
    </lineage>
</organism>
<keyword evidence="3" id="KW-1185">Reference proteome</keyword>
<evidence type="ECO:0000313" key="3">
    <source>
        <dbReference type="Proteomes" id="UP001497522"/>
    </source>
</evidence>
<feature type="compositionally biased region" description="Polar residues" evidence="1">
    <location>
        <begin position="311"/>
        <end position="324"/>
    </location>
</feature>